<comment type="caution">
    <text evidence="2">The sequence shown here is derived from an EMBL/GenBank/DDBJ whole genome shotgun (WGS) entry which is preliminary data.</text>
</comment>
<name>A0AAV8SWX8_9ROSI</name>
<feature type="compositionally biased region" description="Polar residues" evidence="1">
    <location>
        <begin position="229"/>
        <end position="249"/>
    </location>
</feature>
<reference evidence="2 3" key="1">
    <citation type="submission" date="2021-09" db="EMBL/GenBank/DDBJ databases">
        <title>Genomic insights and catalytic innovation underlie evolution of tropane alkaloids biosynthesis.</title>
        <authorList>
            <person name="Wang Y.-J."/>
            <person name="Tian T."/>
            <person name="Huang J.-P."/>
            <person name="Huang S.-X."/>
        </authorList>
    </citation>
    <scope>NUCLEOTIDE SEQUENCE [LARGE SCALE GENOMIC DNA]</scope>
    <source>
        <strain evidence="2">KIB-2018</strain>
        <tissue evidence="2">Leaf</tissue>
    </source>
</reference>
<dbReference type="EMBL" id="JAIWQS010000007">
    <property type="protein sequence ID" value="KAJ8758967.1"/>
    <property type="molecule type" value="Genomic_DNA"/>
</dbReference>
<protein>
    <recommendedName>
        <fullName evidence="4">CCHC-type domain-containing protein</fullName>
    </recommendedName>
</protein>
<dbReference type="AlphaFoldDB" id="A0AAV8SWX8"/>
<proteinExistence type="predicted"/>
<keyword evidence="3" id="KW-1185">Reference proteome</keyword>
<dbReference type="InterPro" id="IPR040256">
    <property type="entry name" value="At4g02000-like"/>
</dbReference>
<evidence type="ECO:0000313" key="3">
    <source>
        <dbReference type="Proteomes" id="UP001159364"/>
    </source>
</evidence>
<dbReference type="PANTHER" id="PTHR31286:SF99">
    <property type="entry name" value="DUF4283 DOMAIN-CONTAINING PROTEIN"/>
    <property type="match status" value="1"/>
</dbReference>
<accession>A0AAV8SWX8</accession>
<gene>
    <name evidence="2" type="ORF">K2173_003205</name>
</gene>
<feature type="region of interest" description="Disordered" evidence="1">
    <location>
        <begin position="227"/>
        <end position="254"/>
    </location>
</feature>
<dbReference type="PANTHER" id="PTHR31286">
    <property type="entry name" value="GLYCINE-RICH CELL WALL STRUCTURAL PROTEIN 1.8-LIKE"/>
    <property type="match status" value="1"/>
</dbReference>
<dbReference type="Proteomes" id="UP001159364">
    <property type="component" value="Linkage Group LG07"/>
</dbReference>
<evidence type="ECO:0008006" key="4">
    <source>
        <dbReference type="Google" id="ProtNLM"/>
    </source>
</evidence>
<evidence type="ECO:0000256" key="1">
    <source>
        <dbReference type="SAM" id="MobiDB-lite"/>
    </source>
</evidence>
<sequence>MASPWPDEEPVEVEEGDIIHLTGEAAGDITLSQNLHTKLDKQWGQTVVVKVFGRRIGFRTINDRLQALWNPRGAMKFVDLEHDFFIVKFMEEAVFCIGGPEVDKGVPPSHGQLTQVVVWIRFPGLPIARYHSRILAALGNLVGTLAKIDEATLLLHRGKYARLAVEVHLRKPMRSTVELDDEQLCVAYEGLSMLCLNCGMVSHVKNACPQRPPVTTITAPPSACAVGETTGQPKAGASTTGDIPTSPSNGYGPWTVVQPYPQRLPRQTQVGRQTVSSSKGGSRFTLMLV</sequence>
<evidence type="ECO:0000313" key="2">
    <source>
        <dbReference type="EMBL" id="KAJ8758967.1"/>
    </source>
</evidence>
<organism evidence="2 3">
    <name type="scientific">Erythroxylum novogranatense</name>
    <dbReference type="NCBI Taxonomy" id="1862640"/>
    <lineage>
        <taxon>Eukaryota</taxon>
        <taxon>Viridiplantae</taxon>
        <taxon>Streptophyta</taxon>
        <taxon>Embryophyta</taxon>
        <taxon>Tracheophyta</taxon>
        <taxon>Spermatophyta</taxon>
        <taxon>Magnoliopsida</taxon>
        <taxon>eudicotyledons</taxon>
        <taxon>Gunneridae</taxon>
        <taxon>Pentapetalae</taxon>
        <taxon>rosids</taxon>
        <taxon>fabids</taxon>
        <taxon>Malpighiales</taxon>
        <taxon>Erythroxylaceae</taxon>
        <taxon>Erythroxylum</taxon>
    </lineage>
</organism>